<dbReference type="AlphaFoldDB" id="A0A7M4FYI9"/>
<protein>
    <submittedName>
        <fullName evidence="2">Cytochrome c oxidase assembly factor 1</fullName>
    </submittedName>
</protein>
<dbReference type="InterPro" id="IPR014807">
    <property type="entry name" value="Coa1"/>
</dbReference>
<feature type="transmembrane region" description="Helical" evidence="1">
    <location>
        <begin position="59"/>
        <end position="78"/>
    </location>
</feature>
<dbReference type="OMA" id="CERVYFR"/>
<keyword evidence="1" id="KW-1133">Transmembrane helix</keyword>
<gene>
    <name evidence="2" type="primary">COA1</name>
</gene>
<keyword evidence="1" id="KW-0812">Transmembrane</keyword>
<evidence type="ECO:0000313" key="2">
    <source>
        <dbReference type="Ensembl" id="ENSCPRP00005016503.1"/>
    </source>
</evidence>
<keyword evidence="3" id="KW-1185">Reference proteome</keyword>
<proteinExistence type="predicted"/>
<reference evidence="2" key="2">
    <citation type="submission" date="2025-09" db="UniProtKB">
        <authorList>
            <consortium name="Ensembl"/>
        </authorList>
    </citation>
    <scope>IDENTIFICATION</scope>
</reference>
<evidence type="ECO:0000313" key="3">
    <source>
        <dbReference type="Proteomes" id="UP000594220"/>
    </source>
</evidence>
<keyword evidence="1" id="KW-0472">Membrane</keyword>
<dbReference type="Ensembl" id="ENSCPRT00005019341.1">
    <property type="protein sequence ID" value="ENSCPRP00005016503.1"/>
    <property type="gene ID" value="ENSCPRG00005011516.1"/>
</dbReference>
<reference evidence="2" key="1">
    <citation type="submission" date="2025-08" db="UniProtKB">
        <authorList>
            <consortium name="Ensembl"/>
        </authorList>
    </citation>
    <scope>IDENTIFICATION</scope>
</reference>
<sequence length="185" mass="20346">MNTGQGMGKLGLSVQQPNATNKALVAAGVFQDGGAHEGGVTSCGRKKEMPVVLRRLQKIAIYLGIFGGSSCVVMYHLMQKSFTRTQYYQQGLERLNSEPTALEALGVPPLRVHGIRLMDRNNRVDMARAQVKIPVSGTKSAGYLFISSDRETNSWHLQDVTLKLRDGRSIPVYRSPIEKADGQEE</sequence>
<accession>A0A7M4FYI9</accession>
<dbReference type="Proteomes" id="UP000594220">
    <property type="component" value="Unplaced"/>
</dbReference>
<organism evidence="2 3">
    <name type="scientific">Crocodylus porosus</name>
    <name type="common">Saltwater crocodile</name>
    <name type="synonym">Estuarine crocodile</name>
    <dbReference type="NCBI Taxonomy" id="8502"/>
    <lineage>
        <taxon>Eukaryota</taxon>
        <taxon>Metazoa</taxon>
        <taxon>Chordata</taxon>
        <taxon>Craniata</taxon>
        <taxon>Vertebrata</taxon>
        <taxon>Euteleostomi</taxon>
        <taxon>Archelosauria</taxon>
        <taxon>Archosauria</taxon>
        <taxon>Crocodylia</taxon>
        <taxon>Longirostres</taxon>
        <taxon>Crocodylidae</taxon>
        <taxon>Crocodylus</taxon>
    </lineage>
</organism>
<dbReference type="GO" id="GO:0005743">
    <property type="term" value="C:mitochondrial inner membrane"/>
    <property type="evidence" value="ECO:0007669"/>
    <property type="project" value="TreeGrafter"/>
</dbReference>
<dbReference type="Pfam" id="PF08695">
    <property type="entry name" value="Coa1"/>
    <property type="match status" value="1"/>
</dbReference>
<dbReference type="GO" id="GO:0032981">
    <property type="term" value="P:mitochondrial respiratory chain complex I assembly"/>
    <property type="evidence" value="ECO:0007669"/>
    <property type="project" value="TreeGrafter"/>
</dbReference>
<dbReference type="PANTHER" id="PTHR47148">
    <property type="entry name" value="CYTOCHROME C OXIDASE ASSEMBLY FACTOR 1 HOMOLOG"/>
    <property type="match status" value="1"/>
</dbReference>
<evidence type="ECO:0000256" key="1">
    <source>
        <dbReference type="SAM" id="Phobius"/>
    </source>
</evidence>
<dbReference type="GeneTree" id="ENSGT00440000033985"/>
<dbReference type="PANTHER" id="PTHR47148:SF1">
    <property type="entry name" value="CYTOCHROME C OXIDASE ASSEMBLY FACTOR 1 HOMOLOG"/>
    <property type="match status" value="1"/>
</dbReference>
<dbReference type="GO" id="GO:0033617">
    <property type="term" value="P:mitochondrial respiratory chain complex IV assembly"/>
    <property type="evidence" value="ECO:0007669"/>
    <property type="project" value="TreeGrafter"/>
</dbReference>
<name>A0A7M4FYI9_CROPO</name>